<dbReference type="STRING" id="1387277.SAMN06295998_11254"/>
<dbReference type="SUPFAM" id="SSF50956">
    <property type="entry name" value="Thermostable phytase (3-phytase)"/>
    <property type="match status" value="1"/>
</dbReference>
<dbReference type="Proteomes" id="UP000192330">
    <property type="component" value="Unassembled WGS sequence"/>
</dbReference>
<sequence length="297" mass="32530">MISTLVRRRVFALVTMGILAVFLWAATVVVNAADSRETMVLRFADARKIADRSNNFTEVSGLSLARDGGFWAVSDDTARLFSLDAKGNLHIRSSLDAESGMEGVALDLARERILAVREDTSEILAVSDDGRLTRHPVLAMDGASGLASHFSPEDVNDGLEGITVNPDTGAVFMVKERGPRLLIEIGPDLDEVRRIVHLTGSTGFTSDQADDDHLDGSGLAWDSRREGLWITSDTGKTIYFFDFDTMQARGWALMYENSGKLRRVPNAEGVAVSVDGETIFVVTDDDRNSRLLTYEID</sequence>
<dbReference type="Pfam" id="PF06977">
    <property type="entry name" value="SdiA-regulated"/>
    <property type="match status" value="1"/>
</dbReference>
<evidence type="ECO:0000313" key="6">
    <source>
        <dbReference type="Proteomes" id="UP000192330"/>
    </source>
</evidence>
<dbReference type="Gene3D" id="2.120.10.30">
    <property type="entry name" value="TolB, C-terminal domain"/>
    <property type="match status" value="1"/>
</dbReference>
<evidence type="ECO:0000256" key="1">
    <source>
        <dbReference type="ARBA" id="ARBA00004236"/>
    </source>
</evidence>
<evidence type="ECO:0000256" key="3">
    <source>
        <dbReference type="ARBA" id="ARBA00022475"/>
    </source>
</evidence>
<dbReference type="InterPro" id="IPR009722">
    <property type="entry name" value="YjiK/CarP"/>
</dbReference>
<dbReference type="EMBL" id="FWYD01000012">
    <property type="protein sequence ID" value="SMC94601.1"/>
    <property type="molecule type" value="Genomic_DNA"/>
</dbReference>
<keyword evidence="4" id="KW-0472">Membrane</keyword>
<gene>
    <name evidence="5" type="ORF">SAMN06295998_11254</name>
</gene>
<organism evidence="5 6">
    <name type="scientific">Primorskyibacter flagellatus</name>
    <dbReference type="NCBI Taxonomy" id="1387277"/>
    <lineage>
        <taxon>Bacteria</taxon>
        <taxon>Pseudomonadati</taxon>
        <taxon>Pseudomonadota</taxon>
        <taxon>Alphaproteobacteria</taxon>
        <taxon>Rhodobacterales</taxon>
        <taxon>Roseobacteraceae</taxon>
        <taxon>Primorskyibacter</taxon>
    </lineage>
</organism>
<dbReference type="InterPro" id="IPR011042">
    <property type="entry name" value="6-blade_b-propeller_TolB-like"/>
</dbReference>
<comment type="subcellular location">
    <subcellularLocation>
        <location evidence="1">Cell membrane</location>
    </subcellularLocation>
</comment>
<dbReference type="OrthoDB" id="254484at2"/>
<protein>
    <submittedName>
        <fullName evidence="5">Uncharacterized protein YjiK</fullName>
    </submittedName>
</protein>
<dbReference type="GO" id="GO:0005886">
    <property type="term" value="C:plasma membrane"/>
    <property type="evidence" value="ECO:0007669"/>
    <property type="project" value="UniProtKB-SubCell"/>
</dbReference>
<comment type="similarity">
    <text evidence="2">Belongs to the YjiK family.</text>
</comment>
<keyword evidence="3" id="KW-1003">Cell membrane</keyword>
<name>A0A1W2DAZ6_9RHOB</name>
<dbReference type="AlphaFoldDB" id="A0A1W2DAZ6"/>
<keyword evidence="6" id="KW-1185">Reference proteome</keyword>
<reference evidence="5 6" key="1">
    <citation type="submission" date="2017-04" db="EMBL/GenBank/DDBJ databases">
        <authorList>
            <person name="Afonso C.L."/>
            <person name="Miller P.J."/>
            <person name="Scott M.A."/>
            <person name="Spackman E."/>
            <person name="Goraichik I."/>
            <person name="Dimitrov K.M."/>
            <person name="Suarez D.L."/>
            <person name="Swayne D.E."/>
        </authorList>
    </citation>
    <scope>NUCLEOTIDE SEQUENCE [LARGE SCALE GENOMIC DNA]</scope>
    <source>
        <strain evidence="5 6">CGMCC 1.12644</strain>
    </source>
</reference>
<evidence type="ECO:0000256" key="4">
    <source>
        <dbReference type="ARBA" id="ARBA00023136"/>
    </source>
</evidence>
<dbReference type="RefSeq" id="WP_084353624.1">
    <property type="nucleotide sequence ID" value="NZ_FWYD01000012.1"/>
</dbReference>
<evidence type="ECO:0000313" key="5">
    <source>
        <dbReference type="EMBL" id="SMC94601.1"/>
    </source>
</evidence>
<proteinExistence type="inferred from homology"/>
<evidence type="ECO:0000256" key="2">
    <source>
        <dbReference type="ARBA" id="ARBA00009852"/>
    </source>
</evidence>
<accession>A0A1W2DAZ6</accession>